<protein>
    <submittedName>
        <fullName evidence="6">T9SS type A sorting domain-containing protein</fullName>
    </submittedName>
</protein>
<feature type="domain" description="Peptide-N-glycosidase F C-terminal" evidence="4">
    <location>
        <begin position="225"/>
        <end position="319"/>
    </location>
</feature>
<dbReference type="InterPro" id="IPR015197">
    <property type="entry name" value="PngaseF_C"/>
</dbReference>
<feature type="domain" description="Secretion system C-terminal sorting" evidence="5">
    <location>
        <begin position="598"/>
        <end position="668"/>
    </location>
</feature>
<organism evidence="6 7">
    <name type="scientific">Phaeocystidibacter marisrubri</name>
    <dbReference type="NCBI Taxonomy" id="1577780"/>
    <lineage>
        <taxon>Bacteria</taxon>
        <taxon>Pseudomonadati</taxon>
        <taxon>Bacteroidota</taxon>
        <taxon>Flavobacteriia</taxon>
        <taxon>Flavobacteriales</taxon>
        <taxon>Phaeocystidibacteraceae</taxon>
        <taxon>Phaeocystidibacter</taxon>
    </lineage>
</organism>
<comment type="caution">
    <text evidence="6">The sequence shown here is derived from an EMBL/GenBank/DDBJ whole genome shotgun (WGS) entry which is preliminary data.</text>
</comment>
<dbReference type="Gene3D" id="2.60.120.230">
    <property type="match status" value="2"/>
</dbReference>
<dbReference type="GO" id="GO:0016715">
    <property type="term" value="F:oxidoreductase activity, acting on paired donors, with incorporation or reduction of molecular oxygen, reduced ascorbate as one donor, and incorporation of one atom of oxygen"/>
    <property type="evidence" value="ECO:0007669"/>
    <property type="project" value="InterPro"/>
</dbReference>
<keyword evidence="2" id="KW-1015">Disulfide bond</keyword>
<proteinExistence type="predicted"/>
<dbReference type="Proteomes" id="UP000484164">
    <property type="component" value="Unassembled WGS sequence"/>
</dbReference>
<dbReference type="Pfam" id="PF18962">
    <property type="entry name" value="Por_Secre_tail"/>
    <property type="match status" value="1"/>
</dbReference>
<dbReference type="PANTHER" id="PTHR39319:SF1">
    <property type="entry name" value="SI:DKEY-256H2.1"/>
    <property type="match status" value="1"/>
</dbReference>
<name>A0A6L3ZEY2_9FLAO</name>
<evidence type="ECO:0000259" key="4">
    <source>
        <dbReference type="Pfam" id="PF09113"/>
    </source>
</evidence>
<gene>
    <name evidence="6" type="ORF">F8C82_10750</name>
</gene>
<evidence type="ECO:0000256" key="3">
    <source>
        <dbReference type="SAM" id="SignalP"/>
    </source>
</evidence>
<reference evidence="6 7" key="1">
    <citation type="submission" date="2019-10" db="EMBL/GenBank/DDBJ databases">
        <title>Genome sequence of Phaeocystidibacter marisrubri JCM30614 (type strain).</title>
        <authorList>
            <person name="Bowman J.P."/>
        </authorList>
    </citation>
    <scope>NUCLEOTIDE SEQUENCE [LARGE SCALE GENOMIC DNA]</scope>
    <source>
        <strain evidence="6 7">JCM 30614</strain>
    </source>
</reference>
<accession>A0A6L3ZEY2</accession>
<dbReference type="PANTHER" id="PTHR39319">
    <property type="entry name" value="SI:DKEY-256H2.1"/>
    <property type="match status" value="1"/>
</dbReference>
<evidence type="ECO:0000313" key="7">
    <source>
        <dbReference type="Proteomes" id="UP000484164"/>
    </source>
</evidence>
<feature type="signal peptide" evidence="3">
    <location>
        <begin position="1"/>
        <end position="27"/>
    </location>
</feature>
<dbReference type="SUPFAM" id="SSF49742">
    <property type="entry name" value="PHM/PNGase F"/>
    <property type="match status" value="1"/>
</dbReference>
<evidence type="ECO:0000313" key="6">
    <source>
        <dbReference type="EMBL" id="KAB2816158.1"/>
    </source>
</evidence>
<dbReference type="InterPro" id="IPR053251">
    <property type="entry name" value="N-glycanase"/>
</dbReference>
<dbReference type="InterPro" id="IPR014784">
    <property type="entry name" value="Cu2_ascorb_mOase-like_C"/>
</dbReference>
<dbReference type="Pfam" id="PF09113">
    <property type="entry name" value="N-glycanase_C"/>
    <property type="match status" value="1"/>
</dbReference>
<dbReference type="OrthoDB" id="6281169at2"/>
<dbReference type="InterPro" id="IPR008977">
    <property type="entry name" value="PHM/PNGase_F_dom_sf"/>
</dbReference>
<keyword evidence="7" id="KW-1185">Reference proteome</keyword>
<evidence type="ECO:0000259" key="5">
    <source>
        <dbReference type="Pfam" id="PF18962"/>
    </source>
</evidence>
<dbReference type="InterPro" id="IPR026444">
    <property type="entry name" value="Secre_tail"/>
</dbReference>
<sequence>MGTKIKPMKISTLMSGALLLSSYLSFAGPGDSTVVRAMDHMDLTWYGSYSDTATLPSQATSYNKILMVYTMGCASGGCSDWDYTTQINLYEPTGMMDSSVASLDTISTNPLVIDTTWNVFEVNRTWELGRVITPYGGYMRQGSAGYNNSWEHPFVFDVTDFAHLLHDTVAIAAAYKGWSSGFSATVDFIFIEGTPARPVVQMNQVYSRYGQYIQTATFESNVLPPVTVPVNPNAVDGVFRFTPTGHGFVNALNCAEFCNKHFTLYKDGAQVARHDMWRDDCGMNPIYPQGGTWLYDRANWCPGDDAIIFQDEIGSLSGLSQVEMNVDVEAYSYTVPSGETPAGYELEGVLVQYDDFQIDVDGEITDIIAPNNNVEFRRYNPACRQAMVRITNRGGDTLTSAVIRYGIPGSWIQHYTWSGSLAYGESEVVTMPMVGPWPWANAQSGEFEAHIDVAGDQVAYNNDKFSQFDIPTVHPSNMVIVTRTNAAGNETHWELFNDAGQIVASRDGLSSNQFFYDTLDLPSGCYELRVMDRGKDGLSWWANNDGAGYVQLRNNGGTTPLFLKLQADFGTEIRHMFTIDGELSVSEHNLDEFLDVAPNPSNGIFEMLYSGDASPQAWVVTDLQGRVIAQSHGEIDVRTMIDLSSEAVGMYVLRYTTDHGTITKKLVINR</sequence>
<dbReference type="AlphaFoldDB" id="A0A6L3ZEY2"/>
<feature type="chain" id="PRO_5026692215" evidence="3">
    <location>
        <begin position="28"/>
        <end position="670"/>
    </location>
</feature>
<evidence type="ECO:0000256" key="2">
    <source>
        <dbReference type="ARBA" id="ARBA00023157"/>
    </source>
</evidence>
<evidence type="ECO:0000256" key="1">
    <source>
        <dbReference type="ARBA" id="ARBA00022729"/>
    </source>
</evidence>
<keyword evidence="1 3" id="KW-0732">Signal</keyword>
<dbReference type="EMBL" id="WBVQ01000002">
    <property type="protein sequence ID" value="KAB2816158.1"/>
    <property type="molecule type" value="Genomic_DNA"/>
</dbReference>
<dbReference type="NCBIfam" id="TIGR04183">
    <property type="entry name" value="Por_Secre_tail"/>
    <property type="match status" value="1"/>
</dbReference>